<organism evidence="1 2">
    <name type="scientific">Dermacentor silvarum</name>
    <name type="common">Tick</name>
    <dbReference type="NCBI Taxonomy" id="543639"/>
    <lineage>
        <taxon>Eukaryota</taxon>
        <taxon>Metazoa</taxon>
        <taxon>Ecdysozoa</taxon>
        <taxon>Arthropoda</taxon>
        <taxon>Chelicerata</taxon>
        <taxon>Arachnida</taxon>
        <taxon>Acari</taxon>
        <taxon>Parasitiformes</taxon>
        <taxon>Ixodida</taxon>
        <taxon>Ixodoidea</taxon>
        <taxon>Ixodidae</taxon>
        <taxon>Rhipicephalinae</taxon>
        <taxon>Dermacentor</taxon>
    </lineage>
</organism>
<protein>
    <submittedName>
        <fullName evidence="1">Uncharacterized protein</fullName>
    </submittedName>
</protein>
<evidence type="ECO:0000313" key="1">
    <source>
        <dbReference type="EMBL" id="KAH7953217.1"/>
    </source>
</evidence>
<proteinExistence type="predicted"/>
<name>A0ACB8CVJ8_DERSI</name>
<gene>
    <name evidence="1" type="ORF">HPB49_006187</name>
</gene>
<dbReference type="Proteomes" id="UP000821865">
    <property type="component" value="Chromosome 4"/>
</dbReference>
<dbReference type="EMBL" id="CM023473">
    <property type="protein sequence ID" value="KAH7953217.1"/>
    <property type="molecule type" value="Genomic_DNA"/>
</dbReference>
<evidence type="ECO:0000313" key="2">
    <source>
        <dbReference type="Proteomes" id="UP000821865"/>
    </source>
</evidence>
<keyword evidence="2" id="KW-1185">Reference proteome</keyword>
<sequence length="95" mass="11034">MKETTETLYEPMSRMRSETVLQELWDHAGTVATQLGLKEPHSGRPTKPPRRFEMSSTSLPPVTLYPKAALRKEYFEAINRTMSVMRRRFDQSGME</sequence>
<accession>A0ACB8CVJ8</accession>
<reference evidence="1" key="1">
    <citation type="submission" date="2020-05" db="EMBL/GenBank/DDBJ databases">
        <title>Large-scale comparative analyses of tick genomes elucidate their genetic diversity and vector capacities.</title>
        <authorList>
            <person name="Jia N."/>
            <person name="Wang J."/>
            <person name="Shi W."/>
            <person name="Du L."/>
            <person name="Sun Y."/>
            <person name="Zhan W."/>
            <person name="Jiang J."/>
            <person name="Wang Q."/>
            <person name="Zhang B."/>
            <person name="Ji P."/>
            <person name="Sakyi L.B."/>
            <person name="Cui X."/>
            <person name="Yuan T."/>
            <person name="Jiang B."/>
            <person name="Yang W."/>
            <person name="Lam T.T.-Y."/>
            <person name="Chang Q."/>
            <person name="Ding S."/>
            <person name="Wang X."/>
            <person name="Zhu J."/>
            <person name="Ruan X."/>
            <person name="Zhao L."/>
            <person name="Wei J."/>
            <person name="Que T."/>
            <person name="Du C."/>
            <person name="Cheng J."/>
            <person name="Dai P."/>
            <person name="Han X."/>
            <person name="Huang E."/>
            <person name="Gao Y."/>
            <person name="Liu J."/>
            <person name="Shao H."/>
            <person name="Ye R."/>
            <person name="Li L."/>
            <person name="Wei W."/>
            <person name="Wang X."/>
            <person name="Wang C."/>
            <person name="Yang T."/>
            <person name="Huo Q."/>
            <person name="Li W."/>
            <person name="Guo W."/>
            <person name="Chen H."/>
            <person name="Zhou L."/>
            <person name="Ni X."/>
            <person name="Tian J."/>
            <person name="Zhou Y."/>
            <person name="Sheng Y."/>
            <person name="Liu T."/>
            <person name="Pan Y."/>
            <person name="Xia L."/>
            <person name="Li J."/>
            <person name="Zhao F."/>
            <person name="Cao W."/>
        </authorList>
    </citation>
    <scope>NUCLEOTIDE SEQUENCE</scope>
    <source>
        <strain evidence="1">Dsil-2018</strain>
    </source>
</reference>
<comment type="caution">
    <text evidence="1">The sequence shown here is derived from an EMBL/GenBank/DDBJ whole genome shotgun (WGS) entry which is preliminary data.</text>
</comment>